<keyword evidence="4" id="KW-1185">Reference proteome</keyword>
<evidence type="ECO:0000256" key="1">
    <source>
        <dbReference type="ARBA" id="ARBA00007274"/>
    </source>
</evidence>
<dbReference type="GO" id="GO:0005829">
    <property type="term" value="C:cytosol"/>
    <property type="evidence" value="ECO:0007669"/>
    <property type="project" value="TreeGrafter"/>
</dbReference>
<sequence length="154" mass="17381">MYRLIYFIDRSITFLFKILNYRYFGKKTKLFGIPKLIHHKNIKFGNHVRINENIYINASGGVNVGNNVTLSRGVSIYSTGYSLVDWEKNKYKKLHIDKEVNIKDNVWVGANSLILAGVTIEEGIVVAAGSIVNKSLMSPNSLYAGCPARKIKEL</sequence>
<comment type="similarity">
    <text evidence="1">Belongs to the transferase hexapeptide repeat family.</text>
</comment>
<evidence type="ECO:0000256" key="2">
    <source>
        <dbReference type="ARBA" id="ARBA00022679"/>
    </source>
</evidence>
<dbReference type="EMBL" id="CP039712">
    <property type="protein sequence ID" value="QCI87015.1"/>
    <property type="molecule type" value="Genomic_DNA"/>
</dbReference>
<dbReference type="InterPro" id="IPR001451">
    <property type="entry name" value="Hexapep"/>
</dbReference>
<dbReference type="Gene3D" id="2.160.10.10">
    <property type="entry name" value="Hexapeptide repeat proteins"/>
    <property type="match status" value="1"/>
</dbReference>
<protein>
    <submittedName>
        <fullName evidence="3">Acyltransferase</fullName>
    </submittedName>
</protein>
<dbReference type="PANTHER" id="PTHR23416:SF23">
    <property type="entry name" value="ACETYLTRANSFERASE C18B11.09C-RELATED"/>
    <property type="match status" value="1"/>
</dbReference>
<dbReference type="InterPro" id="IPR011004">
    <property type="entry name" value="Trimer_LpxA-like_sf"/>
</dbReference>
<reference evidence="3 4" key="1">
    <citation type="submission" date="2019-04" db="EMBL/GenBank/DDBJ databases">
        <title>Vagococcus sp. nov., isolated from faeces of yaks (Bos grunniens).</title>
        <authorList>
            <person name="Ge Y."/>
        </authorList>
    </citation>
    <scope>NUCLEOTIDE SEQUENCE [LARGE SCALE GENOMIC DNA]</scope>
    <source>
        <strain evidence="3 4">MN-17</strain>
    </source>
</reference>
<dbReference type="KEGG" id="vao:FA707_08570"/>
<dbReference type="AlphaFoldDB" id="A0A4D7CS17"/>
<dbReference type="CDD" id="cd04647">
    <property type="entry name" value="LbH_MAT_like"/>
    <property type="match status" value="1"/>
</dbReference>
<dbReference type="Pfam" id="PF00132">
    <property type="entry name" value="Hexapep"/>
    <property type="match status" value="1"/>
</dbReference>
<dbReference type="PANTHER" id="PTHR23416">
    <property type="entry name" value="SIALIC ACID SYNTHASE-RELATED"/>
    <property type="match status" value="1"/>
</dbReference>
<organism evidence="3 4">
    <name type="scientific">Vagococcus zengguangii</name>
    <dbReference type="NCBI Taxonomy" id="2571750"/>
    <lineage>
        <taxon>Bacteria</taxon>
        <taxon>Bacillati</taxon>
        <taxon>Bacillota</taxon>
        <taxon>Bacilli</taxon>
        <taxon>Lactobacillales</taxon>
        <taxon>Enterococcaceae</taxon>
        <taxon>Vagococcus</taxon>
    </lineage>
</organism>
<keyword evidence="2 3" id="KW-0808">Transferase</keyword>
<dbReference type="Proteomes" id="UP000298615">
    <property type="component" value="Chromosome"/>
</dbReference>
<gene>
    <name evidence="3" type="ORF">FA707_08570</name>
</gene>
<evidence type="ECO:0000313" key="3">
    <source>
        <dbReference type="EMBL" id="QCI87015.1"/>
    </source>
</evidence>
<dbReference type="InterPro" id="IPR051159">
    <property type="entry name" value="Hexapeptide_acetyltransf"/>
</dbReference>
<keyword evidence="3" id="KW-0012">Acyltransferase</keyword>
<proteinExistence type="inferred from homology"/>
<accession>A0A4D7CS17</accession>
<dbReference type="GO" id="GO:0008374">
    <property type="term" value="F:O-acyltransferase activity"/>
    <property type="evidence" value="ECO:0007669"/>
    <property type="project" value="TreeGrafter"/>
</dbReference>
<dbReference type="RefSeq" id="WP_136953837.1">
    <property type="nucleotide sequence ID" value="NZ_CP039712.1"/>
</dbReference>
<dbReference type="SUPFAM" id="SSF51161">
    <property type="entry name" value="Trimeric LpxA-like enzymes"/>
    <property type="match status" value="1"/>
</dbReference>
<evidence type="ECO:0000313" key="4">
    <source>
        <dbReference type="Proteomes" id="UP000298615"/>
    </source>
</evidence>
<name>A0A4D7CS17_9ENTE</name>